<protein>
    <submittedName>
        <fullName evidence="1">Sugar kinase YdjH</fullName>
        <ecNumber evidence="1">2.7.1.-</ecNumber>
    </submittedName>
</protein>
<keyword evidence="1" id="KW-0418">Kinase</keyword>
<name>A0A508X280_9HYPH</name>
<reference evidence="1" key="1">
    <citation type="submission" date="2019-06" db="EMBL/GenBank/DDBJ databases">
        <authorList>
            <person name="Le Quere A."/>
            <person name="Colella S."/>
        </authorList>
    </citation>
    <scope>NUCLEOTIDE SEQUENCE</scope>
    <source>
        <strain evidence="1">EmedicaeMD41</strain>
    </source>
</reference>
<dbReference type="GO" id="GO:0016301">
    <property type="term" value="F:kinase activity"/>
    <property type="evidence" value="ECO:0007669"/>
    <property type="project" value="UniProtKB-KW"/>
</dbReference>
<gene>
    <name evidence="1" type="ORF">EMEDMD4_470083</name>
</gene>
<keyword evidence="1" id="KW-0808">Transferase</keyword>
<dbReference type="EMBL" id="CABFNB010000114">
    <property type="protein sequence ID" value="VTZ63031.1"/>
    <property type="molecule type" value="Genomic_DNA"/>
</dbReference>
<sequence>MPALEVDVVCTCGWGDASNAGFAAGIIDVRIRMRRPGWAASSALNATGLGSQAGGIVRLENTLAFLEGAPVKRPQAP</sequence>
<evidence type="ECO:0000313" key="1">
    <source>
        <dbReference type="EMBL" id="VTZ63031.1"/>
    </source>
</evidence>
<dbReference type="EC" id="2.7.1.-" evidence="1"/>
<organism evidence="1">
    <name type="scientific">Sinorhizobium medicae</name>
    <dbReference type="NCBI Taxonomy" id="110321"/>
    <lineage>
        <taxon>Bacteria</taxon>
        <taxon>Pseudomonadati</taxon>
        <taxon>Pseudomonadota</taxon>
        <taxon>Alphaproteobacteria</taxon>
        <taxon>Hyphomicrobiales</taxon>
        <taxon>Rhizobiaceae</taxon>
        <taxon>Sinorhizobium/Ensifer group</taxon>
        <taxon>Sinorhizobium</taxon>
    </lineage>
</organism>
<accession>A0A508X280</accession>
<dbReference type="AlphaFoldDB" id="A0A508X280"/>
<dbReference type="Proteomes" id="UP000507954">
    <property type="component" value="Unassembled WGS sequence"/>
</dbReference>
<proteinExistence type="predicted"/>